<keyword evidence="9 14" id="KW-0067">ATP-binding</keyword>
<proteinExistence type="predicted"/>
<evidence type="ECO:0000256" key="6">
    <source>
        <dbReference type="ARBA" id="ARBA00022679"/>
    </source>
</evidence>
<dbReference type="GO" id="GO:0005737">
    <property type="term" value="C:cytoplasm"/>
    <property type="evidence" value="ECO:0007669"/>
    <property type="project" value="UniProtKB-SubCell"/>
</dbReference>
<evidence type="ECO:0000256" key="9">
    <source>
        <dbReference type="ARBA" id="ARBA00022840"/>
    </source>
</evidence>
<evidence type="ECO:0000256" key="8">
    <source>
        <dbReference type="ARBA" id="ARBA00022777"/>
    </source>
</evidence>
<dbReference type="Gene3D" id="4.10.680.10">
    <property type="entry name" value="Cdc42-like binding domain"/>
    <property type="match status" value="1"/>
</dbReference>
<dbReference type="PROSITE" id="PS50011">
    <property type="entry name" value="PROTEIN_KINASE_DOM"/>
    <property type="match status" value="1"/>
</dbReference>
<dbReference type="InterPro" id="IPR001245">
    <property type="entry name" value="Ser-Thr/Tyr_kinase_cat_dom"/>
</dbReference>
<evidence type="ECO:0000259" key="17">
    <source>
        <dbReference type="PROSITE" id="PS50011"/>
    </source>
</evidence>
<dbReference type="InterPro" id="IPR055175">
    <property type="entry name" value="ACK/TNK-like_SAM"/>
</dbReference>
<evidence type="ECO:0000256" key="2">
    <source>
        <dbReference type="ARBA" id="ARBA00004496"/>
    </source>
</evidence>
<dbReference type="InterPro" id="IPR037085">
    <property type="entry name" value="Cdc42-bd-like_dom_sf"/>
</dbReference>
<evidence type="ECO:0000313" key="19">
    <source>
        <dbReference type="Proteomes" id="UP000276133"/>
    </source>
</evidence>
<evidence type="ECO:0000256" key="11">
    <source>
        <dbReference type="ARBA" id="ARBA00047899"/>
    </source>
</evidence>
<dbReference type="EC" id="2.7.10.2" evidence="3"/>
<dbReference type="Proteomes" id="UP000276133">
    <property type="component" value="Unassembled WGS sequence"/>
</dbReference>
<evidence type="ECO:0000256" key="3">
    <source>
        <dbReference type="ARBA" id="ARBA00011903"/>
    </source>
</evidence>
<dbReference type="InterPro" id="IPR036028">
    <property type="entry name" value="SH3-like_dom_sf"/>
</dbReference>
<dbReference type="Pfam" id="PF22931">
    <property type="entry name" value="SAM_TNK"/>
    <property type="match status" value="1"/>
</dbReference>
<feature type="region of interest" description="Disordered" evidence="15">
    <location>
        <begin position="513"/>
        <end position="540"/>
    </location>
</feature>
<keyword evidence="5" id="KW-0963">Cytoplasm</keyword>
<evidence type="ECO:0000313" key="18">
    <source>
        <dbReference type="EMBL" id="RNA39917.1"/>
    </source>
</evidence>
<reference evidence="18 19" key="1">
    <citation type="journal article" date="2018" name="Sci. Rep.">
        <title>Genomic signatures of local adaptation to the degree of environmental predictability in rotifers.</title>
        <authorList>
            <person name="Franch-Gras L."/>
            <person name="Hahn C."/>
            <person name="Garcia-Roger E.M."/>
            <person name="Carmona M.J."/>
            <person name="Serra M."/>
            <person name="Gomez A."/>
        </authorList>
    </citation>
    <scope>NUCLEOTIDE SEQUENCE [LARGE SCALE GENOMIC DNA]</scope>
    <source>
        <strain evidence="18">HYR1</strain>
    </source>
</reference>
<dbReference type="PROSITE" id="PS50002">
    <property type="entry name" value="SH3"/>
    <property type="match status" value="1"/>
</dbReference>
<dbReference type="PROSITE" id="PS00107">
    <property type="entry name" value="PROTEIN_KINASE_ATP"/>
    <property type="match status" value="1"/>
</dbReference>
<feature type="domain" description="SH3" evidence="16">
    <location>
        <begin position="407"/>
        <end position="467"/>
    </location>
</feature>
<comment type="subcellular location">
    <subcellularLocation>
        <location evidence="2">Cytoplasm</location>
    </subcellularLocation>
    <subcellularLocation>
        <location evidence="1">Membrane</location>
        <topology evidence="1">Single-pass membrane protein</topology>
    </subcellularLocation>
</comment>
<dbReference type="PRINTS" id="PR00109">
    <property type="entry name" value="TYRKINASE"/>
</dbReference>
<dbReference type="STRING" id="10195.A0A3M7SW84"/>
<sequence>MDQESNEVYRLLLEIQLEKFWPKISESLQITRLSHFEYVKSKDLEKIGLSKPAIRRLTDAVNKAKKSILPSRPAPLPPNSPVPPELSNSNKFIRVLSKRKIVNQIQNGSTKSQVKLNGISIVINPKDIEICKNKTGEEIIGKGNFGIVKKGIWKSPNGQKITVAIKCLHENGLELDDSDKRQSIIDIVNEISCMCGLDHVNLTKLYGVIMNGSGDENSIISMVTELAPNGSLLKYLRQNRQLKNVPLTKLYSYIYQITDGMEYLEIKNLIHRDLAARNILLKSLDHVKICDFGMSRNAVNGHYTMNENHKIPCAWYPPESIREKIFSIKSDVWAFGVTVWEIFSFGDQPWPNLTAAQIYQKIDTEGKRLSIPYMCSREFYKIINLCWSKKPDERPSFGILKKAIKEFRLIEMKAKDNFNEAERLELERGDSITIIDGYADKYWWKGQNNRTLLTGSFPRAMLDAQRRLKGEDISLPLKNSFIHTGHMGADSKNVWGNPGKIDELFLSNPLIPPDLMGNEDDSNGEINNPKIESENSNSESSSYFDDLIGLFDDKFVISRSEPLTQPNQVSLLDIPNLTINQNDNQYQNQNYFKDMAVSLPNKDVYYQNEDYKPRYQNSAYQSFSKTNPFFSEVKSYQSLSQKFSNEKFLIQNDDKMFVYQENQNFNCRNSTQNFNSSSKDENLDDLLQKVMTDVFNDFKVSKFGSN</sequence>
<evidence type="ECO:0000256" key="1">
    <source>
        <dbReference type="ARBA" id="ARBA00004167"/>
    </source>
</evidence>
<gene>
    <name evidence="18" type="ORF">BpHYR1_030940</name>
</gene>
<dbReference type="Gene3D" id="1.10.510.10">
    <property type="entry name" value="Transferase(Phosphotransferase) domain 1"/>
    <property type="match status" value="1"/>
</dbReference>
<accession>A0A3M7SW84</accession>
<evidence type="ECO:0000256" key="10">
    <source>
        <dbReference type="ARBA" id="ARBA00023137"/>
    </source>
</evidence>
<keyword evidence="4 13" id="KW-0728">SH3 domain</keyword>
<dbReference type="Pfam" id="PF09027">
    <property type="entry name" value="GTPase_binding"/>
    <property type="match status" value="1"/>
</dbReference>
<protein>
    <recommendedName>
        <fullName evidence="3">non-specific protein-tyrosine kinase</fullName>
        <ecNumber evidence="3">2.7.10.2</ecNumber>
    </recommendedName>
</protein>
<feature type="binding site" evidence="14">
    <location>
        <position position="166"/>
    </location>
    <ligand>
        <name>ATP</name>
        <dbReference type="ChEBI" id="CHEBI:30616"/>
    </ligand>
</feature>
<organism evidence="18 19">
    <name type="scientific">Brachionus plicatilis</name>
    <name type="common">Marine rotifer</name>
    <name type="synonym">Brachionus muelleri</name>
    <dbReference type="NCBI Taxonomy" id="10195"/>
    <lineage>
        <taxon>Eukaryota</taxon>
        <taxon>Metazoa</taxon>
        <taxon>Spiralia</taxon>
        <taxon>Gnathifera</taxon>
        <taxon>Rotifera</taxon>
        <taxon>Eurotatoria</taxon>
        <taxon>Monogononta</taxon>
        <taxon>Pseudotrocha</taxon>
        <taxon>Ploima</taxon>
        <taxon>Brachionidae</taxon>
        <taxon>Brachionus</taxon>
    </lineage>
</organism>
<dbReference type="GO" id="GO:0007169">
    <property type="term" value="P:cell surface receptor protein tyrosine kinase signaling pathway"/>
    <property type="evidence" value="ECO:0007669"/>
    <property type="project" value="TreeGrafter"/>
</dbReference>
<dbReference type="GO" id="GO:0005886">
    <property type="term" value="C:plasma membrane"/>
    <property type="evidence" value="ECO:0007669"/>
    <property type="project" value="TreeGrafter"/>
</dbReference>
<keyword evidence="8 18" id="KW-0418">Kinase</keyword>
<dbReference type="PANTHER" id="PTHR24416:SF631">
    <property type="entry name" value="SERINE_THREONINE_TYROSINE KINASE 1"/>
    <property type="match status" value="1"/>
</dbReference>
<dbReference type="InterPro" id="IPR008266">
    <property type="entry name" value="Tyr_kinase_AS"/>
</dbReference>
<dbReference type="InterPro" id="IPR017441">
    <property type="entry name" value="Protein_kinase_ATP_BS"/>
</dbReference>
<dbReference type="InterPro" id="IPR050122">
    <property type="entry name" value="RTK"/>
</dbReference>
<evidence type="ECO:0000256" key="7">
    <source>
        <dbReference type="ARBA" id="ARBA00022741"/>
    </source>
</evidence>
<evidence type="ECO:0000256" key="15">
    <source>
        <dbReference type="SAM" id="MobiDB-lite"/>
    </source>
</evidence>
<dbReference type="SMART" id="SM00219">
    <property type="entry name" value="TyrKc"/>
    <property type="match status" value="1"/>
</dbReference>
<dbReference type="SUPFAM" id="SSF50044">
    <property type="entry name" value="SH3-domain"/>
    <property type="match status" value="1"/>
</dbReference>
<dbReference type="EMBL" id="REGN01000696">
    <property type="protein sequence ID" value="RNA39917.1"/>
    <property type="molecule type" value="Genomic_DNA"/>
</dbReference>
<dbReference type="Pfam" id="PF14604">
    <property type="entry name" value="SH3_9"/>
    <property type="match status" value="1"/>
</dbReference>
<comment type="caution">
    <text evidence="18">The sequence shown here is derived from an EMBL/GenBank/DDBJ whole genome shotgun (WGS) entry which is preliminary data.</text>
</comment>
<dbReference type="PANTHER" id="PTHR24416">
    <property type="entry name" value="TYROSINE-PROTEIN KINASE RECEPTOR"/>
    <property type="match status" value="1"/>
</dbReference>
<dbReference type="PROSITE" id="PS00109">
    <property type="entry name" value="PROTEIN_KINASE_TYR"/>
    <property type="match status" value="1"/>
</dbReference>
<dbReference type="SUPFAM" id="SSF56112">
    <property type="entry name" value="Protein kinase-like (PK-like)"/>
    <property type="match status" value="1"/>
</dbReference>
<keyword evidence="7 14" id="KW-0547">Nucleotide-binding</keyword>
<comment type="catalytic activity">
    <reaction evidence="12">
        <text>L-tyrosyl-[protein] + ATP = O-phospho-L-tyrosyl-[protein] + ADP + H(+)</text>
        <dbReference type="Rhea" id="RHEA:10596"/>
        <dbReference type="Rhea" id="RHEA-COMP:10136"/>
        <dbReference type="Rhea" id="RHEA-COMP:20101"/>
        <dbReference type="ChEBI" id="CHEBI:15378"/>
        <dbReference type="ChEBI" id="CHEBI:30616"/>
        <dbReference type="ChEBI" id="CHEBI:46858"/>
        <dbReference type="ChEBI" id="CHEBI:61978"/>
        <dbReference type="ChEBI" id="CHEBI:456216"/>
        <dbReference type="EC" id="2.7.10.1"/>
    </reaction>
</comment>
<evidence type="ECO:0000256" key="14">
    <source>
        <dbReference type="PROSITE-ProRule" id="PRU10141"/>
    </source>
</evidence>
<evidence type="ECO:0000256" key="5">
    <source>
        <dbReference type="ARBA" id="ARBA00022490"/>
    </source>
</evidence>
<dbReference type="InterPro" id="IPR001452">
    <property type="entry name" value="SH3_domain"/>
</dbReference>
<keyword evidence="10" id="KW-0829">Tyrosine-protein kinase</keyword>
<dbReference type="FunFam" id="1.10.510.10:FF:000080">
    <property type="entry name" value="Putative activated CDC42 kinase 1"/>
    <property type="match status" value="1"/>
</dbReference>
<evidence type="ECO:0000256" key="13">
    <source>
        <dbReference type="PROSITE-ProRule" id="PRU00192"/>
    </source>
</evidence>
<dbReference type="GO" id="GO:0005524">
    <property type="term" value="F:ATP binding"/>
    <property type="evidence" value="ECO:0007669"/>
    <property type="project" value="UniProtKB-UniRule"/>
</dbReference>
<dbReference type="InterPro" id="IPR011009">
    <property type="entry name" value="Kinase-like_dom_sf"/>
</dbReference>
<name>A0A3M7SW84_BRAPC</name>
<evidence type="ECO:0000256" key="4">
    <source>
        <dbReference type="ARBA" id="ARBA00022443"/>
    </source>
</evidence>
<dbReference type="GO" id="GO:0043235">
    <property type="term" value="C:receptor complex"/>
    <property type="evidence" value="ECO:0007669"/>
    <property type="project" value="TreeGrafter"/>
</dbReference>
<dbReference type="InterPro" id="IPR015116">
    <property type="entry name" value="Cdc42-bd-like"/>
</dbReference>
<dbReference type="GO" id="GO:0004715">
    <property type="term" value="F:non-membrane spanning protein tyrosine kinase activity"/>
    <property type="evidence" value="ECO:0007669"/>
    <property type="project" value="UniProtKB-EC"/>
</dbReference>
<dbReference type="GO" id="GO:0004674">
    <property type="term" value="F:protein serine/threonine kinase activity"/>
    <property type="evidence" value="ECO:0007669"/>
    <property type="project" value="UniProtKB-EC"/>
</dbReference>
<dbReference type="InterPro" id="IPR000719">
    <property type="entry name" value="Prot_kinase_dom"/>
</dbReference>
<evidence type="ECO:0000256" key="12">
    <source>
        <dbReference type="ARBA" id="ARBA00051243"/>
    </source>
</evidence>
<dbReference type="InterPro" id="IPR020635">
    <property type="entry name" value="Tyr_kinase_cat_dom"/>
</dbReference>
<dbReference type="SMART" id="SM00326">
    <property type="entry name" value="SH3"/>
    <property type="match status" value="1"/>
</dbReference>
<comment type="catalytic activity">
    <reaction evidence="11">
        <text>L-threonyl-[protein] + ATP = O-phospho-L-threonyl-[protein] + ADP + H(+)</text>
        <dbReference type="Rhea" id="RHEA:46608"/>
        <dbReference type="Rhea" id="RHEA-COMP:11060"/>
        <dbReference type="Rhea" id="RHEA-COMP:11605"/>
        <dbReference type="ChEBI" id="CHEBI:15378"/>
        <dbReference type="ChEBI" id="CHEBI:30013"/>
        <dbReference type="ChEBI" id="CHEBI:30616"/>
        <dbReference type="ChEBI" id="CHEBI:61977"/>
        <dbReference type="ChEBI" id="CHEBI:456216"/>
        <dbReference type="EC" id="2.7.11.1"/>
    </reaction>
</comment>
<dbReference type="AlphaFoldDB" id="A0A3M7SW84"/>
<dbReference type="OrthoDB" id="3256376at2759"/>
<feature type="domain" description="Protein kinase" evidence="17">
    <location>
        <begin position="134"/>
        <end position="408"/>
    </location>
</feature>
<dbReference type="InterPro" id="IPR049587">
    <property type="entry name" value="TNK-like_SAM"/>
</dbReference>
<evidence type="ECO:0000259" key="16">
    <source>
        <dbReference type="PROSITE" id="PS50002"/>
    </source>
</evidence>
<dbReference type="CDD" id="cd09539">
    <property type="entry name" value="SAM_TNK-like"/>
    <property type="match status" value="1"/>
</dbReference>
<keyword evidence="19" id="KW-1185">Reference proteome</keyword>
<dbReference type="Gene3D" id="3.30.200.20">
    <property type="entry name" value="Phosphorylase Kinase, domain 1"/>
    <property type="match status" value="1"/>
</dbReference>
<dbReference type="Pfam" id="PF07714">
    <property type="entry name" value="PK_Tyr_Ser-Thr"/>
    <property type="match status" value="1"/>
</dbReference>
<dbReference type="GO" id="GO:0004714">
    <property type="term" value="F:transmembrane receptor protein tyrosine kinase activity"/>
    <property type="evidence" value="ECO:0007669"/>
    <property type="project" value="UniProtKB-EC"/>
</dbReference>
<keyword evidence="6" id="KW-0808">Transferase</keyword>